<dbReference type="EMBL" id="JABULH010000001">
    <property type="protein sequence ID" value="NTS63772.1"/>
    <property type="molecule type" value="Genomic_DNA"/>
</dbReference>
<proteinExistence type="predicted"/>
<evidence type="ECO:0000313" key="1">
    <source>
        <dbReference type="EMBL" id="NTS63772.1"/>
    </source>
</evidence>
<name>A0ABX2JCP9_9SPHN</name>
<keyword evidence="2" id="KW-1185">Reference proteome</keyword>
<comment type="caution">
    <text evidence="1">The sequence shown here is derived from an EMBL/GenBank/DDBJ whole genome shotgun (WGS) entry which is preliminary data.</text>
</comment>
<accession>A0ABX2JCP9</accession>
<dbReference type="RefSeq" id="WP_174191875.1">
    <property type="nucleotide sequence ID" value="NZ_JABULH010000001.1"/>
</dbReference>
<dbReference type="Proteomes" id="UP000621447">
    <property type="component" value="Unassembled WGS sequence"/>
</dbReference>
<protein>
    <submittedName>
        <fullName evidence="1">Uncharacterized protein</fullName>
    </submittedName>
</protein>
<gene>
    <name evidence="1" type="ORF">HRV97_01185</name>
</gene>
<reference evidence="1 2" key="1">
    <citation type="submission" date="2020-06" db="EMBL/GenBank/DDBJ databases">
        <title>Sphingomonas hominis sp. nov., a member of the Sphingomonas, isolated from the hair of a 22-year-old girl.</title>
        <authorList>
            <person name="Zhang D.-F."/>
            <person name="Cui X.-W."/>
        </authorList>
    </citation>
    <scope>NUCLEOTIDE SEQUENCE [LARGE SCALE GENOMIC DNA]</scope>
    <source>
        <strain evidence="1 2">HHU CXW</strain>
    </source>
</reference>
<organism evidence="1 2">
    <name type="scientific">Sphingomonas hominis</name>
    <dbReference type="NCBI Taxonomy" id="2741495"/>
    <lineage>
        <taxon>Bacteria</taxon>
        <taxon>Pseudomonadati</taxon>
        <taxon>Pseudomonadota</taxon>
        <taxon>Alphaproteobacteria</taxon>
        <taxon>Sphingomonadales</taxon>
        <taxon>Sphingomonadaceae</taxon>
        <taxon>Sphingomonas</taxon>
    </lineage>
</organism>
<evidence type="ECO:0000313" key="2">
    <source>
        <dbReference type="Proteomes" id="UP000621447"/>
    </source>
</evidence>
<sequence length="63" mass="6903">MDTLPLYPAFPIDSSPDSGEQPWREWQAHVDAGRIATAPLAPEHIAAARAMEALFRSGGLCRR</sequence>